<organism evidence="1 2">
    <name type="scientific">Trichinella pseudospiralis</name>
    <name type="common">Parasitic roundworm</name>
    <dbReference type="NCBI Taxonomy" id="6337"/>
    <lineage>
        <taxon>Eukaryota</taxon>
        <taxon>Metazoa</taxon>
        <taxon>Ecdysozoa</taxon>
        <taxon>Nematoda</taxon>
        <taxon>Enoplea</taxon>
        <taxon>Dorylaimia</taxon>
        <taxon>Trichinellida</taxon>
        <taxon>Trichinellidae</taxon>
        <taxon>Trichinella</taxon>
    </lineage>
</organism>
<accession>A0A0V1F9K5</accession>
<keyword evidence="2" id="KW-1185">Reference proteome</keyword>
<sequence>MYCEFEKAFLANRTLSIIPNLLITSVTNLIFTELRDQWLSTVNMDALNFIDFRQISVEN</sequence>
<dbReference type="EMBL" id="JYDT01000163">
    <property type="protein sequence ID" value="KRY82736.1"/>
    <property type="molecule type" value="Genomic_DNA"/>
</dbReference>
<dbReference type="OrthoDB" id="10553384at2759"/>
<dbReference type="AlphaFoldDB" id="A0A0V1F9K5"/>
<evidence type="ECO:0000313" key="2">
    <source>
        <dbReference type="Proteomes" id="UP000054995"/>
    </source>
</evidence>
<gene>
    <name evidence="1" type="ORF">T4D_3433</name>
</gene>
<dbReference type="Proteomes" id="UP000054995">
    <property type="component" value="Unassembled WGS sequence"/>
</dbReference>
<protein>
    <submittedName>
        <fullName evidence="1">Uncharacterized protein</fullName>
    </submittedName>
</protein>
<name>A0A0V1F9K5_TRIPS</name>
<proteinExistence type="predicted"/>
<reference evidence="1 2" key="1">
    <citation type="submission" date="2015-01" db="EMBL/GenBank/DDBJ databases">
        <title>Evolution of Trichinella species and genotypes.</title>
        <authorList>
            <person name="Korhonen P.K."/>
            <person name="Edoardo P."/>
            <person name="Giuseppe L.R."/>
            <person name="Gasser R.B."/>
        </authorList>
    </citation>
    <scope>NUCLEOTIDE SEQUENCE [LARGE SCALE GENOMIC DNA]</scope>
    <source>
        <strain evidence="1">ISS470</strain>
    </source>
</reference>
<comment type="caution">
    <text evidence="1">The sequence shown here is derived from an EMBL/GenBank/DDBJ whole genome shotgun (WGS) entry which is preliminary data.</text>
</comment>
<evidence type="ECO:0000313" key="1">
    <source>
        <dbReference type="EMBL" id="KRY82736.1"/>
    </source>
</evidence>